<reference evidence="2" key="1">
    <citation type="submission" date="2017-02" db="EMBL/GenBank/DDBJ databases">
        <authorList>
            <person name="Regsiter A."/>
            <person name="William W."/>
        </authorList>
    </citation>
    <scope>NUCLEOTIDE SEQUENCE</scope>
    <source>
        <strain evidence="2">BdmA 4</strain>
    </source>
</reference>
<accession>A0A3P3XMT8</accession>
<sequence length="211" mass="24060">MNMNPFLFTGLVALGVGATITYYLGVKKNRWLGKHLSAQTEEILAPTDTNYVNIGGAIGYNFSYKLKGDWKEAKGTFTFIPRHSLLYMPISFLIRGGDHFYLNLFTDRRLPGEGHLILASHLRKAKIDDIEAMSRKEVELGGKKFVLLWRENRILDKLERIALSFPDPQSLMHFCCYADNKTLFLHLAPKKGIIGDNLSYFVKNAQVFLEK</sequence>
<proteinExistence type="predicted"/>
<organism evidence="2">
    <name type="scientific">uncultured spirochete</name>
    <dbReference type="NCBI Taxonomy" id="156406"/>
    <lineage>
        <taxon>Bacteria</taxon>
        <taxon>Pseudomonadati</taxon>
        <taxon>Spirochaetota</taxon>
        <taxon>Spirochaetia</taxon>
        <taxon>Spirochaetales</taxon>
        <taxon>environmental samples</taxon>
    </lineage>
</organism>
<evidence type="ECO:0000313" key="2">
    <source>
        <dbReference type="EMBL" id="SLM17602.1"/>
    </source>
</evidence>
<keyword evidence="1" id="KW-1133">Transmembrane helix</keyword>
<dbReference type="EMBL" id="FWDO01000004">
    <property type="protein sequence ID" value="SLM17602.1"/>
    <property type="molecule type" value="Genomic_DNA"/>
</dbReference>
<dbReference type="AlphaFoldDB" id="A0A3P3XMT8"/>
<keyword evidence="1" id="KW-0812">Transmembrane</keyword>
<protein>
    <submittedName>
        <fullName evidence="2">Uncharacterized protein</fullName>
    </submittedName>
</protein>
<gene>
    <name evidence="2" type="ORF">SPIRO4BDMA_40171</name>
</gene>
<feature type="transmembrane region" description="Helical" evidence="1">
    <location>
        <begin position="6"/>
        <end position="25"/>
    </location>
</feature>
<evidence type="ECO:0000256" key="1">
    <source>
        <dbReference type="SAM" id="Phobius"/>
    </source>
</evidence>
<name>A0A3P3XMT8_9SPIR</name>
<keyword evidence="1" id="KW-0472">Membrane</keyword>